<keyword evidence="9" id="KW-1185">Reference proteome</keyword>
<keyword evidence="5 6" id="KW-0067">ATP-binding</keyword>
<dbReference type="InterPro" id="IPR051175">
    <property type="entry name" value="CLK_kinases"/>
</dbReference>
<evidence type="ECO:0000256" key="6">
    <source>
        <dbReference type="PROSITE-ProRule" id="PRU10141"/>
    </source>
</evidence>
<accession>F2RQ53</accession>
<dbReference type="GO" id="GO:0005634">
    <property type="term" value="C:nucleus"/>
    <property type="evidence" value="ECO:0007669"/>
    <property type="project" value="TreeGrafter"/>
</dbReference>
<feature type="binding site" evidence="6">
    <location>
        <position position="69"/>
    </location>
    <ligand>
        <name>ATP</name>
        <dbReference type="ChEBI" id="CHEBI:30616"/>
    </ligand>
</feature>
<dbReference type="InterPro" id="IPR000719">
    <property type="entry name" value="Prot_kinase_dom"/>
</dbReference>
<dbReference type="Gene3D" id="1.10.510.10">
    <property type="entry name" value="Transferase(Phosphotransferase) domain 1"/>
    <property type="match status" value="1"/>
</dbReference>
<keyword evidence="4 8" id="KW-0418">Kinase</keyword>
<dbReference type="GO" id="GO:0004674">
    <property type="term" value="F:protein serine/threonine kinase activity"/>
    <property type="evidence" value="ECO:0007669"/>
    <property type="project" value="UniProtKB-KW"/>
</dbReference>
<evidence type="ECO:0000256" key="2">
    <source>
        <dbReference type="ARBA" id="ARBA00022679"/>
    </source>
</evidence>
<dbReference type="AlphaFoldDB" id="F2RQ53"/>
<keyword evidence="1" id="KW-0723">Serine/threonine-protein kinase</keyword>
<dbReference type="Pfam" id="PF07714">
    <property type="entry name" value="PK_Tyr_Ser-Thr"/>
    <property type="match status" value="1"/>
</dbReference>
<feature type="domain" description="Protein kinase" evidence="7">
    <location>
        <begin position="40"/>
        <end position="394"/>
    </location>
</feature>
<dbReference type="Gene3D" id="3.30.200.20">
    <property type="entry name" value="Phosphorylase Kinase, domain 1"/>
    <property type="match status" value="1"/>
</dbReference>
<evidence type="ECO:0000313" key="8">
    <source>
        <dbReference type="EMBL" id="EGD93438.1"/>
    </source>
</evidence>
<evidence type="ECO:0000256" key="3">
    <source>
        <dbReference type="ARBA" id="ARBA00022741"/>
    </source>
</evidence>
<dbReference type="GO" id="GO:0043484">
    <property type="term" value="P:regulation of RNA splicing"/>
    <property type="evidence" value="ECO:0007669"/>
    <property type="project" value="TreeGrafter"/>
</dbReference>
<dbReference type="PROSITE" id="PS00107">
    <property type="entry name" value="PROTEIN_KINASE_ATP"/>
    <property type="match status" value="1"/>
</dbReference>
<dbReference type="EMBL" id="GG698479">
    <property type="protein sequence ID" value="EGD93438.1"/>
    <property type="molecule type" value="Genomic_DNA"/>
</dbReference>
<dbReference type="SUPFAM" id="SSF56112">
    <property type="entry name" value="Protein kinase-like (PK-like)"/>
    <property type="match status" value="1"/>
</dbReference>
<gene>
    <name evidence="8" type="ORF">TESG_00983</name>
</gene>
<evidence type="ECO:0000256" key="1">
    <source>
        <dbReference type="ARBA" id="ARBA00022527"/>
    </source>
</evidence>
<dbReference type="InterPro" id="IPR011009">
    <property type="entry name" value="Kinase-like_dom_sf"/>
</dbReference>
<dbReference type="PANTHER" id="PTHR45646">
    <property type="entry name" value="SERINE/THREONINE-PROTEIN KINASE DOA-RELATED"/>
    <property type="match status" value="1"/>
</dbReference>
<dbReference type="Proteomes" id="UP000009172">
    <property type="component" value="Unassembled WGS sequence"/>
</dbReference>
<evidence type="ECO:0000313" key="9">
    <source>
        <dbReference type="Proteomes" id="UP000009172"/>
    </source>
</evidence>
<keyword evidence="2" id="KW-0808">Transferase</keyword>
<dbReference type="OrthoDB" id="4180249at2759"/>
<dbReference type="GO" id="GO:0005524">
    <property type="term" value="F:ATP binding"/>
    <property type="evidence" value="ECO:0007669"/>
    <property type="project" value="UniProtKB-UniRule"/>
</dbReference>
<evidence type="ECO:0000256" key="4">
    <source>
        <dbReference type="ARBA" id="ARBA00022777"/>
    </source>
</evidence>
<dbReference type="PROSITE" id="PS50011">
    <property type="entry name" value="PROTEIN_KINASE_DOM"/>
    <property type="match status" value="1"/>
</dbReference>
<sequence length="395" mass="44484">MSTATSRLYECTIDVEDPNGYHTGRYFPVILGNEFKGGRYRVLHKLGWGGFATVWLARDNLTCSNVAVKIINMNDSSQEFKVVLQCSSSLDHFELATPYMGLVFPVMGMDLRSRIDAQRGQRLPKQAALNVGYQVALGLDYLWKCGIAHGDLYSQNILYSAPAVSRISEDKIMPYLGKPVTGRVRMTDGQSPPPSMPPYLVRPASIRGDDMDVKIADLGNAFFHENPPSRLSTPWHVRAPESVYAQPLDRNVDMWSVGCLLFKIITGRTFMDSFLADRMDMIVGLKRVLGQPPLMWRDALESNVRNMLDSTPARDMGFYQYLELNYNQDDAKLLALDGYEDEEEFPIEEFEKLPPEFTETDLVSLTEILSGLLSYEPQGRGTPASLLRSLSRLIK</sequence>
<proteinExistence type="predicted"/>
<keyword evidence="3 6" id="KW-0547">Nucleotide-binding</keyword>
<dbReference type="InterPro" id="IPR017441">
    <property type="entry name" value="Protein_kinase_ATP_BS"/>
</dbReference>
<dbReference type="HOGENOM" id="CLU_000288_81_2_1"/>
<name>F2RQ53_TRIT1</name>
<protein>
    <submittedName>
        <fullName evidence="8">CMGC protein kinase</fullName>
    </submittedName>
</protein>
<evidence type="ECO:0000256" key="5">
    <source>
        <dbReference type="ARBA" id="ARBA00022840"/>
    </source>
</evidence>
<dbReference type="InterPro" id="IPR001245">
    <property type="entry name" value="Ser-Thr/Tyr_kinase_cat_dom"/>
</dbReference>
<evidence type="ECO:0000259" key="7">
    <source>
        <dbReference type="PROSITE" id="PS50011"/>
    </source>
</evidence>
<organism evidence="8 9">
    <name type="scientific">Trichophyton tonsurans (strain CBS 112818)</name>
    <name type="common">Scalp ringworm fungus</name>
    <dbReference type="NCBI Taxonomy" id="647933"/>
    <lineage>
        <taxon>Eukaryota</taxon>
        <taxon>Fungi</taxon>
        <taxon>Dikarya</taxon>
        <taxon>Ascomycota</taxon>
        <taxon>Pezizomycotina</taxon>
        <taxon>Eurotiomycetes</taxon>
        <taxon>Eurotiomycetidae</taxon>
        <taxon>Onygenales</taxon>
        <taxon>Arthrodermataceae</taxon>
        <taxon>Trichophyton</taxon>
    </lineage>
</organism>
<dbReference type="PANTHER" id="PTHR45646:SF11">
    <property type="entry name" value="SERINE_THREONINE-PROTEIN KINASE DOA"/>
    <property type="match status" value="1"/>
</dbReference>
<reference evidence="9" key="1">
    <citation type="journal article" date="2012" name="MBio">
        <title>Comparative genome analysis of Trichophyton rubrum and related dermatophytes reveals candidate genes involved in infection.</title>
        <authorList>
            <person name="Martinez D.A."/>
            <person name="Oliver B.G."/>
            <person name="Graeser Y."/>
            <person name="Goldberg J.M."/>
            <person name="Li W."/>
            <person name="Martinez-Rossi N.M."/>
            <person name="Monod M."/>
            <person name="Shelest E."/>
            <person name="Barton R.C."/>
            <person name="Birch E."/>
            <person name="Brakhage A.A."/>
            <person name="Chen Z."/>
            <person name="Gurr S.J."/>
            <person name="Heiman D."/>
            <person name="Heitman J."/>
            <person name="Kosti I."/>
            <person name="Rossi A."/>
            <person name="Saif S."/>
            <person name="Samalova M."/>
            <person name="Saunders C.W."/>
            <person name="Shea T."/>
            <person name="Summerbell R.C."/>
            <person name="Xu J."/>
            <person name="Young S."/>
            <person name="Zeng Q."/>
            <person name="Birren B.W."/>
            <person name="Cuomo C.A."/>
            <person name="White T.C."/>
        </authorList>
    </citation>
    <scope>NUCLEOTIDE SEQUENCE [LARGE SCALE GENOMIC DNA]</scope>
    <source>
        <strain evidence="9">CBS 112818</strain>
    </source>
</reference>